<feature type="compositionally biased region" description="Acidic residues" evidence="1">
    <location>
        <begin position="130"/>
        <end position="142"/>
    </location>
</feature>
<gene>
    <name evidence="2" type="ORF">PIB30_010367</name>
</gene>
<feature type="region of interest" description="Disordered" evidence="1">
    <location>
        <begin position="130"/>
        <end position="152"/>
    </location>
</feature>
<comment type="caution">
    <text evidence="2">The sequence shown here is derived from an EMBL/GenBank/DDBJ whole genome shotgun (WGS) entry which is preliminary data.</text>
</comment>
<reference evidence="2 3" key="1">
    <citation type="journal article" date="2023" name="Plants (Basel)">
        <title>Bridging the Gap: Combining Genomics and Transcriptomics Approaches to Understand Stylosanthes scabra, an Orphan Legume from the Brazilian Caatinga.</title>
        <authorList>
            <person name="Ferreira-Neto J.R.C."/>
            <person name="da Silva M.D."/>
            <person name="Binneck E."/>
            <person name="de Melo N.F."/>
            <person name="da Silva R.H."/>
            <person name="de Melo A.L.T.M."/>
            <person name="Pandolfi V."/>
            <person name="Bustamante F.O."/>
            <person name="Brasileiro-Vidal A.C."/>
            <person name="Benko-Iseppon A.M."/>
        </authorList>
    </citation>
    <scope>NUCLEOTIDE SEQUENCE [LARGE SCALE GENOMIC DNA]</scope>
    <source>
        <tissue evidence="2">Leaves</tissue>
    </source>
</reference>
<evidence type="ECO:0000256" key="1">
    <source>
        <dbReference type="SAM" id="MobiDB-lite"/>
    </source>
</evidence>
<accession>A0ABU6W3H0</accession>
<keyword evidence="3" id="KW-1185">Reference proteome</keyword>
<name>A0ABU6W3H0_9FABA</name>
<feature type="region of interest" description="Disordered" evidence="1">
    <location>
        <begin position="1"/>
        <end position="21"/>
    </location>
</feature>
<evidence type="ECO:0000313" key="3">
    <source>
        <dbReference type="Proteomes" id="UP001341840"/>
    </source>
</evidence>
<sequence>MLFKGGSTPPQSMKPFDGERAQQRLQVSRISGGKYSVGRMNMDHRLLQYMLSYIWLPRKGNHGALIEEDLIILWAMAEAGLGHEMLWTKVFAHSDIDLSGEDAVPIDDENAITSRHLNKMGRGLKAVVEEDERDEAANEDDSPQPGVGSVTQFPPELIESFSQGMQSFRTSWGENIQRMNRRLDDFEARLTTRANEIRDLGDDMHRFYNRALQSEDQGFQGSALDQD</sequence>
<proteinExistence type="predicted"/>
<dbReference type="Proteomes" id="UP001341840">
    <property type="component" value="Unassembled WGS sequence"/>
</dbReference>
<evidence type="ECO:0000313" key="2">
    <source>
        <dbReference type="EMBL" id="MED6180436.1"/>
    </source>
</evidence>
<protein>
    <submittedName>
        <fullName evidence="2">Uncharacterized protein</fullName>
    </submittedName>
</protein>
<dbReference type="EMBL" id="JASCZI010181267">
    <property type="protein sequence ID" value="MED6180436.1"/>
    <property type="molecule type" value="Genomic_DNA"/>
</dbReference>
<organism evidence="2 3">
    <name type="scientific">Stylosanthes scabra</name>
    <dbReference type="NCBI Taxonomy" id="79078"/>
    <lineage>
        <taxon>Eukaryota</taxon>
        <taxon>Viridiplantae</taxon>
        <taxon>Streptophyta</taxon>
        <taxon>Embryophyta</taxon>
        <taxon>Tracheophyta</taxon>
        <taxon>Spermatophyta</taxon>
        <taxon>Magnoliopsida</taxon>
        <taxon>eudicotyledons</taxon>
        <taxon>Gunneridae</taxon>
        <taxon>Pentapetalae</taxon>
        <taxon>rosids</taxon>
        <taxon>fabids</taxon>
        <taxon>Fabales</taxon>
        <taxon>Fabaceae</taxon>
        <taxon>Papilionoideae</taxon>
        <taxon>50 kb inversion clade</taxon>
        <taxon>dalbergioids sensu lato</taxon>
        <taxon>Dalbergieae</taxon>
        <taxon>Pterocarpus clade</taxon>
        <taxon>Stylosanthes</taxon>
    </lineage>
</organism>